<protein>
    <submittedName>
        <fullName evidence="2">Uncharacterized protein</fullName>
    </submittedName>
</protein>
<dbReference type="InterPro" id="IPR002110">
    <property type="entry name" value="Ankyrin_rpt"/>
</dbReference>
<dbReference type="PANTHER" id="PTHR22677:SF4">
    <property type="entry name" value="USHER SYNDROME TYPE-1G PROTEIN-LIKE PROTEIN"/>
    <property type="match status" value="1"/>
</dbReference>
<dbReference type="EMBL" id="CAJNRG010001554">
    <property type="protein sequence ID" value="CAF2034008.1"/>
    <property type="molecule type" value="Genomic_DNA"/>
</dbReference>
<keyword evidence="6" id="KW-1185">Reference proteome</keyword>
<evidence type="ECO:0000313" key="6">
    <source>
        <dbReference type="Proteomes" id="UP000663866"/>
    </source>
</evidence>
<evidence type="ECO:0000313" key="4">
    <source>
        <dbReference type="EMBL" id="CAF3931773.1"/>
    </source>
</evidence>
<dbReference type="PROSITE" id="PS50297">
    <property type="entry name" value="ANK_REP_REGION"/>
    <property type="match status" value="1"/>
</dbReference>
<dbReference type="SUPFAM" id="SSF56399">
    <property type="entry name" value="ADP-ribosylation"/>
    <property type="match status" value="1"/>
</dbReference>
<dbReference type="Proteomes" id="UP000663842">
    <property type="component" value="Unassembled WGS sequence"/>
</dbReference>
<proteinExistence type="predicted"/>
<dbReference type="Proteomes" id="UP000663887">
    <property type="component" value="Unassembled WGS sequence"/>
</dbReference>
<evidence type="ECO:0000256" key="1">
    <source>
        <dbReference type="PROSITE-ProRule" id="PRU00023"/>
    </source>
</evidence>
<dbReference type="Proteomes" id="UP000663866">
    <property type="component" value="Unassembled WGS sequence"/>
</dbReference>
<comment type="caution">
    <text evidence="2">The sequence shown here is derived from an EMBL/GenBank/DDBJ whole genome shotgun (WGS) entry which is preliminary data.</text>
</comment>
<evidence type="ECO:0000313" key="5">
    <source>
        <dbReference type="EMBL" id="CAF4042807.1"/>
    </source>
</evidence>
<gene>
    <name evidence="4" type="ORF">OVN521_LOCUS11169</name>
    <name evidence="5" type="ORF">UXM345_LOCUS18704</name>
    <name evidence="3" type="ORF">WKI299_LOCUS13429</name>
    <name evidence="2" type="ORF">XDN619_LOCUS5600</name>
</gene>
<dbReference type="SUPFAM" id="SSF48403">
    <property type="entry name" value="Ankyrin repeat"/>
    <property type="match status" value="1"/>
</dbReference>
<dbReference type="EMBL" id="CAJOBF010002565">
    <property type="protein sequence ID" value="CAF4042807.1"/>
    <property type="molecule type" value="Genomic_DNA"/>
</dbReference>
<accession>A0A816NAI8</accession>
<evidence type="ECO:0000313" key="3">
    <source>
        <dbReference type="EMBL" id="CAF2067025.1"/>
    </source>
</evidence>
<dbReference type="Proteomes" id="UP000663856">
    <property type="component" value="Unassembled WGS sequence"/>
</dbReference>
<sequence length="371" mass="42086">MGNSNSQTTKHTSISRFYLACQSGDIDIVKQMLTTMKLKEINRIEPNGSTALHAAASNGHFEIVELLLKNGCSTITTNKDEKTAAEESNDERICQLIQSSVAIIDNEEQINDAIPISNWVQIYENINNEDKSVLATKIMKLRLTTYLTNQFKTNGANRLDYIRNLILSVLDKDSHKHSELLSRLQDAKCCESPELLITAYVAESPFFRYINKNRDEVYFMELLIGLVQLQHRSFRGTAFRGISLNRANLDLYLWACHHPNSFIETYNINSASEICEIAKQFAKHYGHMEPDTIMALFIIHFSETCETAISVTDISLCPQEKEVLIMPGTFFQVISVEKSPSDSCLSDMTIIKLQNIPVSRSVLLKTIYELR</sequence>
<dbReference type="SMART" id="SM00248">
    <property type="entry name" value="ANK"/>
    <property type="match status" value="2"/>
</dbReference>
<dbReference type="EMBL" id="CAJNRF010005064">
    <property type="protein sequence ID" value="CAF2067025.1"/>
    <property type="molecule type" value="Genomic_DNA"/>
</dbReference>
<dbReference type="EMBL" id="CAJOBG010001466">
    <property type="protein sequence ID" value="CAF3931773.1"/>
    <property type="molecule type" value="Genomic_DNA"/>
</dbReference>
<keyword evidence="1" id="KW-0040">ANK repeat</keyword>
<dbReference type="Gene3D" id="3.90.176.10">
    <property type="entry name" value="Toxin ADP-ribosyltransferase, Chain A, domain 1"/>
    <property type="match status" value="1"/>
</dbReference>
<dbReference type="PROSITE" id="PS50088">
    <property type="entry name" value="ANK_REPEAT"/>
    <property type="match status" value="1"/>
</dbReference>
<reference evidence="2" key="1">
    <citation type="submission" date="2021-02" db="EMBL/GenBank/DDBJ databases">
        <authorList>
            <person name="Nowell W R."/>
        </authorList>
    </citation>
    <scope>NUCLEOTIDE SEQUENCE</scope>
</reference>
<name>A0A816NAI8_9BILA</name>
<dbReference type="AlphaFoldDB" id="A0A816NAI8"/>
<dbReference type="Gene3D" id="1.25.40.20">
    <property type="entry name" value="Ankyrin repeat-containing domain"/>
    <property type="match status" value="1"/>
</dbReference>
<dbReference type="InterPro" id="IPR036770">
    <property type="entry name" value="Ankyrin_rpt-contain_sf"/>
</dbReference>
<dbReference type="PANTHER" id="PTHR22677">
    <property type="entry name" value="ANKYRIN REPEAT DOMAIN-CONTAINING PROTEIN 60"/>
    <property type="match status" value="1"/>
</dbReference>
<dbReference type="Pfam" id="PF12796">
    <property type="entry name" value="Ank_2"/>
    <property type="match status" value="1"/>
</dbReference>
<organism evidence="2 7">
    <name type="scientific">Rotaria magnacalcarata</name>
    <dbReference type="NCBI Taxonomy" id="392030"/>
    <lineage>
        <taxon>Eukaryota</taxon>
        <taxon>Metazoa</taxon>
        <taxon>Spiralia</taxon>
        <taxon>Gnathifera</taxon>
        <taxon>Rotifera</taxon>
        <taxon>Eurotatoria</taxon>
        <taxon>Bdelloidea</taxon>
        <taxon>Philodinida</taxon>
        <taxon>Philodinidae</taxon>
        <taxon>Rotaria</taxon>
    </lineage>
</organism>
<evidence type="ECO:0000313" key="2">
    <source>
        <dbReference type="EMBL" id="CAF2034008.1"/>
    </source>
</evidence>
<evidence type="ECO:0000313" key="7">
    <source>
        <dbReference type="Proteomes" id="UP000663887"/>
    </source>
</evidence>
<dbReference type="InterPro" id="IPR039323">
    <property type="entry name" value="ANKRD_45/46/60"/>
</dbReference>
<feature type="repeat" description="ANK" evidence="1">
    <location>
        <begin position="47"/>
        <end position="79"/>
    </location>
</feature>